<comment type="caution">
    <text evidence="1">The sequence shown here is derived from an EMBL/GenBank/DDBJ whole genome shotgun (WGS) entry which is preliminary data.</text>
</comment>
<gene>
    <name evidence="1" type="ORF">S01H4_59997</name>
</gene>
<feature type="non-terminal residue" evidence="1">
    <location>
        <position position="1"/>
    </location>
</feature>
<name>X1EW60_9ZZZZ</name>
<evidence type="ECO:0000313" key="1">
    <source>
        <dbReference type="EMBL" id="GAH12863.1"/>
    </source>
</evidence>
<feature type="non-terminal residue" evidence="1">
    <location>
        <position position="194"/>
    </location>
</feature>
<sequence length="194" mass="21992">AFELITFTFTGVQQYEMQVDTKYCIVFENPTVGTITTSHYIRLGFVAIVPAHDGNFIKYSMDDWTANPSSDCCFYVYGETIVKASLNITNPYPENNSIDICPCNDYMSIDIETDGTNNMNLSFYHSVGDALNFHRIETFYNITNGTYSFCMCGHSFSPAYINKHDNGTQSVLNAGTWYNVSFNELTYHPVKNIN</sequence>
<protein>
    <submittedName>
        <fullName evidence="1">Uncharacterized protein</fullName>
    </submittedName>
</protein>
<reference evidence="1" key="1">
    <citation type="journal article" date="2014" name="Front. Microbiol.">
        <title>High frequency of phylogenetically diverse reductive dehalogenase-homologous genes in deep subseafloor sedimentary metagenomes.</title>
        <authorList>
            <person name="Kawai M."/>
            <person name="Futagami T."/>
            <person name="Toyoda A."/>
            <person name="Takaki Y."/>
            <person name="Nishi S."/>
            <person name="Hori S."/>
            <person name="Arai W."/>
            <person name="Tsubouchi T."/>
            <person name="Morono Y."/>
            <person name="Uchiyama I."/>
            <person name="Ito T."/>
            <person name="Fujiyama A."/>
            <person name="Inagaki F."/>
            <person name="Takami H."/>
        </authorList>
    </citation>
    <scope>NUCLEOTIDE SEQUENCE</scope>
    <source>
        <strain evidence="1">Expedition CK06-06</strain>
    </source>
</reference>
<organism evidence="1">
    <name type="scientific">marine sediment metagenome</name>
    <dbReference type="NCBI Taxonomy" id="412755"/>
    <lineage>
        <taxon>unclassified sequences</taxon>
        <taxon>metagenomes</taxon>
        <taxon>ecological metagenomes</taxon>
    </lineage>
</organism>
<dbReference type="EMBL" id="BART01035279">
    <property type="protein sequence ID" value="GAH12863.1"/>
    <property type="molecule type" value="Genomic_DNA"/>
</dbReference>
<dbReference type="AlphaFoldDB" id="X1EW60"/>
<accession>X1EW60</accession>
<proteinExistence type="predicted"/>